<sequence length="325" mass="37483">MSNEQQIIPSMPNALRISLPEYGPWNNPHKNFSDMVEVLQVSKEAILRIGPCQCSSNPGSLSIEDAPVEIPLSSMQCIERKIHYGVCRAVYNHQNVVIKFVFGCEIPRWFALEREARHYNSCLLPVQGTRVPVLHGFYKGISCDGSRTPVSCLVLEDCGDRLTQPFRKLPLEERLKILKEYCELHKYGVSLNAFAERNVVRKNGTYRFIDFEDINDKHECTWKGSFYEGMTKPHFGKIGCSYVMSACGEMKLWKQSNDVVRIDHRFMKADGFPSQEDIDFLCNDADFCVSPQKIEELHEWLRGYKQVKDKMAPEQYATTRPDFEY</sequence>
<dbReference type="AlphaFoldDB" id="A0A0H2RMZ4"/>
<dbReference type="EMBL" id="KQ085962">
    <property type="protein sequence ID" value="KLO13259.1"/>
    <property type="molecule type" value="Genomic_DNA"/>
</dbReference>
<dbReference type="Proteomes" id="UP000053477">
    <property type="component" value="Unassembled WGS sequence"/>
</dbReference>
<proteinExistence type="predicted"/>
<evidence type="ECO:0000313" key="2">
    <source>
        <dbReference type="Proteomes" id="UP000053477"/>
    </source>
</evidence>
<keyword evidence="2" id="KW-1185">Reference proteome</keyword>
<organism evidence="1 2">
    <name type="scientific">Schizopora paradoxa</name>
    <dbReference type="NCBI Taxonomy" id="27342"/>
    <lineage>
        <taxon>Eukaryota</taxon>
        <taxon>Fungi</taxon>
        <taxon>Dikarya</taxon>
        <taxon>Basidiomycota</taxon>
        <taxon>Agaricomycotina</taxon>
        <taxon>Agaricomycetes</taxon>
        <taxon>Hymenochaetales</taxon>
        <taxon>Schizoporaceae</taxon>
        <taxon>Schizopora</taxon>
    </lineage>
</organism>
<name>A0A0H2RMZ4_9AGAM</name>
<evidence type="ECO:0000313" key="1">
    <source>
        <dbReference type="EMBL" id="KLO13259.1"/>
    </source>
</evidence>
<evidence type="ECO:0008006" key="3">
    <source>
        <dbReference type="Google" id="ProtNLM"/>
    </source>
</evidence>
<reference evidence="1 2" key="1">
    <citation type="submission" date="2015-04" db="EMBL/GenBank/DDBJ databases">
        <title>Complete genome sequence of Schizopora paradoxa KUC8140, a cosmopolitan wood degrader in East Asia.</title>
        <authorList>
            <consortium name="DOE Joint Genome Institute"/>
            <person name="Min B."/>
            <person name="Park H."/>
            <person name="Jang Y."/>
            <person name="Kim J.-J."/>
            <person name="Kim K.H."/>
            <person name="Pangilinan J."/>
            <person name="Lipzen A."/>
            <person name="Riley R."/>
            <person name="Grigoriev I.V."/>
            <person name="Spatafora J.W."/>
            <person name="Choi I.-G."/>
        </authorList>
    </citation>
    <scope>NUCLEOTIDE SEQUENCE [LARGE SCALE GENOMIC DNA]</scope>
    <source>
        <strain evidence="1 2">KUC8140</strain>
    </source>
</reference>
<dbReference type="InParanoid" id="A0A0H2RMZ4"/>
<dbReference type="STRING" id="27342.A0A0H2RMZ4"/>
<protein>
    <recommendedName>
        <fullName evidence="3">Protein kinase domain-containing protein</fullName>
    </recommendedName>
</protein>
<accession>A0A0H2RMZ4</accession>
<dbReference type="OrthoDB" id="2523749at2759"/>
<gene>
    <name evidence="1" type="ORF">SCHPADRAFT_997480</name>
</gene>